<comment type="similarity">
    <text evidence="2">Belongs to the major facilitator superfamily. Metabolite:H+ Symporter (MHS) family (TC 2.A.1.6) family.</text>
</comment>
<evidence type="ECO:0000313" key="15">
    <source>
        <dbReference type="EMBL" id="AND42556.1"/>
    </source>
</evidence>
<keyword evidence="9 13" id="KW-0472">Membrane</keyword>
<feature type="transmembrane region" description="Helical" evidence="13">
    <location>
        <begin position="325"/>
        <end position="351"/>
    </location>
</feature>
<feature type="region of interest" description="Disordered" evidence="12">
    <location>
        <begin position="425"/>
        <end position="444"/>
    </location>
</feature>
<feature type="domain" description="Major facilitator superfamily (MFS) profile" evidence="14">
    <location>
        <begin position="9"/>
        <end position="416"/>
    </location>
</feature>
<feature type="transmembrane region" description="Helical" evidence="13">
    <location>
        <begin position="235"/>
        <end position="258"/>
    </location>
</feature>
<keyword evidence="6 13" id="KW-0812">Transmembrane</keyword>
<proteinExistence type="inferred from homology"/>
<evidence type="ECO:0000313" key="16">
    <source>
        <dbReference type="Proteomes" id="UP000077856"/>
    </source>
</evidence>
<comment type="function">
    <text evidence="10">May be a proton symporter involved in the uptake of osmolytes such as proline and glycine betaine.</text>
</comment>
<evidence type="ECO:0000256" key="6">
    <source>
        <dbReference type="ARBA" id="ARBA00022692"/>
    </source>
</evidence>
<dbReference type="CDD" id="cd17369">
    <property type="entry name" value="MFS_ShiA_like"/>
    <property type="match status" value="1"/>
</dbReference>
<sequence length="444" mass="48143">MEKKLEKKVLIASLIGSSIEWFDYFLYGTVAALVFNQMFFHSDDPAVGLMLAYASFALAFFIRPLGGVIFSHIGDKIGRKKTLVLTLSLMGGATVLMGFLPTYDNIGTAAPILLIILRLIQGIGLGGEWGGALLLAVEYAPKNRRGFFGSIPQMGVTIGMLLGTLALSIMTLLPEEAFLSWGWRVPFILSALLVFFGLWIRKGIDETPSFKKAQEKGEIAKIPFVETMRSHWKEVLIAVGAKVVETAPFYIFGTFIVSYATTQLGFSRTVTLNAVTIATIITTILIPIMGKLSDKVGRKKLYVGGTVLMMLYAFPYFWLLHQGSAFLLVVATILGLGIIWAPITAVLGTMFSEIFKSNVRYTGITLGYQIGAALAGGTAPLVATALLNAYDNSYVPVALYIMLAAAISLIAISSVRDRSNQDLDSDLPGDDAFHTGFGQTDQKA</sequence>
<dbReference type="PROSITE" id="PS50850">
    <property type="entry name" value="MFS"/>
    <property type="match status" value="1"/>
</dbReference>
<evidence type="ECO:0000256" key="9">
    <source>
        <dbReference type="ARBA" id="ARBA00023136"/>
    </source>
</evidence>
<reference evidence="15 16" key="1">
    <citation type="submission" date="2016-04" db="EMBL/GenBank/DDBJ databases">
        <title>Complete genome sequence of Bacillus oceanisediminis strain 2691.</title>
        <authorList>
            <person name="Jeong H."/>
            <person name="Kim H.J."/>
            <person name="Lee D.-W."/>
        </authorList>
    </citation>
    <scope>NUCLEOTIDE SEQUENCE [LARGE SCALE GENOMIC DNA]</scope>
    <source>
        <strain evidence="15 16">2691</strain>
    </source>
</reference>
<dbReference type="GO" id="GO:0005886">
    <property type="term" value="C:plasma membrane"/>
    <property type="evidence" value="ECO:0007669"/>
    <property type="project" value="UniProtKB-SubCell"/>
</dbReference>
<keyword evidence="7" id="KW-0769">Symport</keyword>
<dbReference type="AlphaFoldDB" id="A0A160MGT9"/>
<dbReference type="GO" id="GO:0015293">
    <property type="term" value="F:symporter activity"/>
    <property type="evidence" value="ECO:0007669"/>
    <property type="project" value="UniProtKB-KW"/>
</dbReference>
<feature type="transmembrane region" description="Helical" evidence="13">
    <location>
        <begin position="363"/>
        <end position="387"/>
    </location>
</feature>
<feature type="transmembrane region" description="Helical" evidence="13">
    <location>
        <begin position="270"/>
        <end position="289"/>
    </location>
</feature>
<evidence type="ECO:0000256" key="7">
    <source>
        <dbReference type="ARBA" id="ARBA00022847"/>
    </source>
</evidence>
<evidence type="ECO:0000256" key="12">
    <source>
        <dbReference type="SAM" id="MobiDB-lite"/>
    </source>
</evidence>
<evidence type="ECO:0000256" key="1">
    <source>
        <dbReference type="ARBA" id="ARBA00004429"/>
    </source>
</evidence>
<dbReference type="Pfam" id="PF07690">
    <property type="entry name" value="MFS_1"/>
    <property type="match status" value="1"/>
</dbReference>
<feature type="transmembrane region" description="Helical" evidence="13">
    <location>
        <begin position="46"/>
        <end position="70"/>
    </location>
</feature>
<dbReference type="EMBL" id="CP015506">
    <property type="protein sequence ID" value="AND42556.1"/>
    <property type="molecule type" value="Genomic_DNA"/>
</dbReference>
<evidence type="ECO:0000256" key="2">
    <source>
        <dbReference type="ARBA" id="ARBA00008240"/>
    </source>
</evidence>
<dbReference type="NCBIfam" id="TIGR00883">
    <property type="entry name" value="2A0106"/>
    <property type="match status" value="1"/>
</dbReference>
<dbReference type="PANTHER" id="PTHR43045:SF1">
    <property type="entry name" value="SHIKIMATE TRANSPORTER"/>
    <property type="match status" value="1"/>
</dbReference>
<feature type="transmembrane region" description="Helical" evidence="13">
    <location>
        <begin position="147"/>
        <end position="169"/>
    </location>
</feature>
<dbReference type="PANTHER" id="PTHR43045">
    <property type="entry name" value="SHIKIMATE TRANSPORTER"/>
    <property type="match status" value="1"/>
</dbReference>
<feature type="transmembrane region" description="Helical" evidence="13">
    <location>
        <begin position="301"/>
        <end position="319"/>
    </location>
</feature>
<evidence type="ECO:0000256" key="10">
    <source>
        <dbReference type="ARBA" id="ARBA00037295"/>
    </source>
</evidence>
<feature type="transmembrane region" description="Helical" evidence="13">
    <location>
        <begin position="181"/>
        <end position="200"/>
    </location>
</feature>
<evidence type="ECO:0000256" key="3">
    <source>
        <dbReference type="ARBA" id="ARBA00022448"/>
    </source>
</evidence>
<dbReference type="InterPro" id="IPR004736">
    <property type="entry name" value="MHS_symport"/>
</dbReference>
<feature type="transmembrane region" description="Helical" evidence="13">
    <location>
        <begin position="21"/>
        <end position="40"/>
    </location>
</feature>
<dbReference type="RefSeq" id="WP_009332378.1">
    <property type="nucleotide sequence ID" value="NZ_CP015506.1"/>
</dbReference>
<feature type="transmembrane region" description="Helical" evidence="13">
    <location>
        <begin position="393"/>
        <end position="412"/>
    </location>
</feature>
<dbReference type="InterPro" id="IPR036259">
    <property type="entry name" value="MFS_trans_sf"/>
</dbReference>
<feature type="transmembrane region" description="Helical" evidence="13">
    <location>
        <begin position="112"/>
        <end position="135"/>
    </location>
</feature>
<evidence type="ECO:0000256" key="8">
    <source>
        <dbReference type="ARBA" id="ARBA00022989"/>
    </source>
</evidence>
<dbReference type="STRING" id="1196031.A361_26505"/>
<keyword evidence="5" id="KW-0997">Cell inner membrane</keyword>
<dbReference type="SUPFAM" id="SSF103473">
    <property type="entry name" value="MFS general substrate transporter"/>
    <property type="match status" value="1"/>
</dbReference>
<accession>A0A160MGT9</accession>
<evidence type="ECO:0000256" key="5">
    <source>
        <dbReference type="ARBA" id="ARBA00022519"/>
    </source>
</evidence>
<dbReference type="InterPro" id="IPR020846">
    <property type="entry name" value="MFS_dom"/>
</dbReference>
<dbReference type="KEGG" id="bon:A361_26505"/>
<gene>
    <name evidence="15" type="ORF">A361_26505</name>
</gene>
<name>A0A160MGT9_9BACI</name>
<dbReference type="InterPro" id="IPR011701">
    <property type="entry name" value="MFS"/>
</dbReference>
<evidence type="ECO:0000256" key="4">
    <source>
        <dbReference type="ARBA" id="ARBA00022475"/>
    </source>
</evidence>
<evidence type="ECO:0000256" key="13">
    <source>
        <dbReference type="SAM" id="Phobius"/>
    </source>
</evidence>
<dbReference type="FunFam" id="1.20.1250.20:FF:000001">
    <property type="entry name" value="Dicarboxylate MFS transporter"/>
    <property type="match status" value="1"/>
</dbReference>
<keyword evidence="8 13" id="KW-1133">Transmembrane helix</keyword>
<keyword evidence="3" id="KW-0813">Transport</keyword>
<feature type="transmembrane region" description="Helical" evidence="13">
    <location>
        <begin position="82"/>
        <end position="100"/>
    </location>
</feature>
<dbReference type="Gene3D" id="1.20.1250.20">
    <property type="entry name" value="MFS general substrate transporter like domains"/>
    <property type="match status" value="2"/>
</dbReference>
<dbReference type="eggNOG" id="COG0477">
    <property type="taxonomic scope" value="Bacteria"/>
</dbReference>
<dbReference type="PROSITE" id="PS00217">
    <property type="entry name" value="SUGAR_TRANSPORT_2"/>
    <property type="match status" value="1"/>
</dbReference>
<comment type="subcellular location">
    <subcellularLocation>
        <location evidence="1">Cell inner membrane</location>
        <topology evidence="1">Multi-pass membrane protein</topology>
    </subcellularLocation>
</comment>
<evidence type="ECO:0000256" key="11">
    <source>
        <dbReference type="ARBA" id="ARBA00039918"/>
    </source>
</evidence>
<organism evidence="15 16">
    <name type="scientific">Cytobacillus oceanisediminis 2691</name>
    <dbReference type="NCBI Taxonomy" id="1196031"/>
    <lineage>
        <taxon>Bacteria</taxon>
        <taxon>Bacillati</taxon>
        <taxon>Bacillota</taxon>
        <taxon>Bacilli</taxon>
        <taxon>Bacillales</taxon>
        <taxon>Bacillaceae</taxon>
        <taxon>Cytobacillus</taxon>
    </lineage>
</organism>
<dbReference type="PROSITE" id="PS00216">
    <property type="entry name" value="SUGAR_TRANSPORT_1"/>
    <property type="match status" value="1"/>
</dbReference>
<evidence type="ECO:0000259" key="14">
    <source>
        <dbReference type="PROSITE" id="PS50850"/>
    </source>
</evidence>
<dbReference type="Proteomes" id="UP000077856">
    <property type="component" value="Chromosome"/>
</dbReference>
<dbReference type="InterPro" id="IPR005829">
    <property type="entry name" value="Sugar_transporter_CS"/>
</dbReference>
<keyword evidence="4" id="KW-1003">Cell membrane</keyword>
<protein>
    <recommendedName>
        <fullName evidence="11">Putative proline/betaine transporter</fullName>
    </recommendedName>
</protein>